<protein>
    <submittedName>
        <fullName evidence="1">Uncharacterized protein</fullName>
    </submittedName>
</protein>
<organism evidence="1 2">
    <name type="scientific">Ruthenibacterium lactatiformans</name>
    <dbReference type="NCBI Taxonomy" id="1550024"/>
    <lineage>
        <taxon>Bacteria</taxon>
        <taxon>Bacillati</taxon>
        <taxon>Bacillota</taxon>
        <taxon>Clostridia</taxon>
        <taxon>Eubacteriales</taxon>
        <taxon>Oscillospiraceae</taxon>
        <taxon>Ruthenibacterium</taxon>
    </lineage>
</organism>
<evidence type="ECO:0000313" key="1">
    <source>
        <dbReference type="EMBL" id="MTS28903.1"/>
    </source>
</evidence>
<name>A0A6L6LVP3_9FIRM</name>
<dbReference type="RefSeq" id="WP_155202412.1">
    <property type="nucleotide sequence ID" value="NZ_WMZN01000044.1"/>
</dbReference>
<dbReference type="AlphaFoldDB" id="A0A6L6LVP3"/>
<comment type="caution">
    <text evidence="1">The sequence shown here is derived from an EMBL/GenBank/DDBJ whole genome shotgun (WGS) entry which is preliminary data.</text>
</comment>
<sequence length="195" mass="22444">MAAIHNEDIKDLLSVIPIIPDKLMIEYLMRRFDMTPNRARETIYNACRQYAKKKPVCYATNEGLARYNDLTMNSKIMQQCRAFRVACEFLPESRAFSLPKLHPWLLNFCEDGHAYYVCEFKRGEELLLSDMIRSTGIQQEMRPVTRRVAILAPGANRSLISECGIKFFCTVDDDWDLAVTEAVPDDEVWNGVPVV</sequence>
<evidence type="ECO:0000313" key="2">
    <source>
        <dbReference type="Proteomes" id="UP000472755"/>
    </source>
</evidence>
<dbReference type="InterPro" id="IPR043752">
    <property type="entry name" value="DUF5697"/>
</dbReference>
<proteinExistence type="predicted"/>
<accession>A0A6L6LVP3</accession>
<dbReference type="EMBL" id="WMZU01000041">
    <property type="protein sequence ID" value="MTS28903.1"/>
    <property type="molecule type" value="Genomic_DNA"/>
</dbReference>
<reference evidence="1 2" key="1">
    <citation type="journal article" date="2019" name="Nat. Med.">
        <title>A library of human gut bacterial isolates paired with longitudinal multiomics data enables mechanistic microbiome research.</title>
        <authorList>
            <person name="Poyet M."/>
            <person name="Groussin M."/>
            <person name="Gibbons S.M."/>
            <person name="Avila-Pacheco J."/>
            <person name="Jiang X."/>
            <person name="Kearney S.M."/>
            <person name="Perrotta A.R."/>
            <person name="Berdy B."/>
            <person name="Zhao S."/>
            <person name="Lieberman T.D."/>
            <person name="Swanson P.K."/>
            <person name="Smith M."/>
            <person name="Roesemann S."/>
            <person name="Alexander J.E."/>
            <person name="Rich S.A."/>
            <person name="Livny J."/>
            <person name="Vlamakis H."/>
            <person name="Clish C."/>
            <person name="Bullock K."/>
            <person name="Deik A."/>
            <person name="Scott J."/>
            <person name="Pierce K.A."/>
            <person name="Xavier R.J."/>
            <person name="Alm E.J."/>
        </authorList>
    </citation>
    <scope>NUCLEOTIDE SEQUENCE [LARGE SCALE GENOMIC DNA]</scope>
    <source>
        <strain evidence="1 2">BIOML-A4</strain>
    </source>
</reference>
<dbReference type="Proteomes" id="UP000472755">
    <property type="component" value="Unassembled WGS sequence"/>
</dbReference>
<gene>
    <name evidence="1" type="ORF">GMD59_16675</name>
</gene>
<dbReference type="Pfam" id="PF18954">
    <property type="entry name" value="DUF5697"/>
    <property type="match status" value="1"/>
</dbReference>